<evidence type="ECO:0000256" key="3">
    <source>
        <dbReference type="ARBA" id="ARBA00022723"/>
    </source>
</evidence>
<dbReference type="SUPFAM" id="SSF102114">
    <property type="entry name" value="Radical SAM enzymes"/>
    <property type="match status" value="1"/>
</dbReference>
<dbReference type="SFLD" id="SFLDG01067">
    <property type="entry name" value="SPASM/twitch_domain_containing"/>
    <property type="match status" value="1"/>
</dbReference>
<evidence type="ECO:0000259" key="6">
    <source>
        <dbReference type="PROSITE" id="PS51918"/>
    </source>
</evidence>
<dbReference type="Pfam" id="PF13186">
    <property type="entry name" value="SPASM"/>
    <property type="match status" value="1"/>
</dbReference>
<dbReference type="InterPro" id="IPR013785">
    <property type="entry name" value="Aldolase_TIM"/>
</dbReference>
<dbReference type="GO" id="GO:0003824">
    <property type="term" value="F:catalytic activity"/>
    <property type="evidence" value="ECO:0007669"/>
    <property type="project" value="InterPro"/>
</dbReference>
<keyword evidence="4" id="KW-0408">Iron</keyword>
<dbReference type="Gene3D" id="3.20.20.70">
    <property type="entry name" value="Aldolase class I"/>
    <property type="match status" value="1"/>
</dbReference>
<dbReference type="InterPro" id="IPR058240">
    <property type="entry name" value="rSAM_sf"/>
</dbReference>
<dbReference type="GO" id="GO:0051536">
    <property type="term" value="F:iron-sulfur cluster binding"/>
    <property type="evidence" value="ECO:0007669"/>
    <property type="project" value="UniProtKB-KW"/>
</dbReference>
<dbReference type="PROSITE" id="PS51918">
    <property type="entry name" value="RADICAL_SAM"/>
    <property type="match status" value="1"/>
</dbReference>
<keyword evidence="5" id="KW-0411">Iron-sulfur</keyword>
<dbReference type="InterPro" id="IPR023885">
    <property type="entry name" value="4Fe4S-binding_SPASM_dom"/>
</dbReference>
<organism evidence="7">
    <name type="scientific">uncultured spirochete</name>
    <dbReference type="NCBI Taxonomy" id="156406"/>
    <lineage>
        <taxon>Bacteria</taxon>
        <taxon>Pseudomonadati</taxon>
        <taxon>Spirochaetota</taxon>
        <taxon>Spirochaetia</taxon>
        <taxon>Spirochaetales</taxon>
        <taxon>environmental samples</taxon>
    </lineage>
</organism>
<evidence type="ECO:0000256" key="1">
    <source>
        <dbReference type="ARBA" id="ARBA00001966"/>
    </source>
</evidence>
<evidence type="ECO:0000256" key="2">
    <source>
        <dbReference type="ARBA" id="ARBA00022691"/>
    </source>
</evidence>
<dbReference type="PANTHER" id="PTHR11228:SF7">
    <property type="entry name" value="PQQA PEPTIDE CYCLASE"/>
    <property type="match status" value="1"/>
</dbReference>
<feature type="domain" description="Radical SAM core" evidence="6">
    <location>
        <begin position="124"/>
        <end position="357"/>
    </location>
</feature>
<gene>
    <name evidence="7" type="ORF">SPIROBIBN47_210143</name>
</gene>
<protein>
    <submittedName>
        <fullName evidence="7">Radical SAM additional 4Fe4S-binding domain protein</fullName>
    </submittedName>
</protein>
<dbReference type="PANTHER" id="PTHR11228">
    <property type="entry name" value="RADICAL SAM DOMAIN PROTEIN"/>
    <property type="match status" value="1"/>
</dbReference>
<dbReference type="NCBIfam" id="TIGR04085">
    <property type="entry name" value="rSAM_more_4Fe4S"/>
    <property type="match status" value="1"/>
</dbReference>
<dbReference type="InterPro" id="IPR007197">
    <property type="entry name" value="rSAM"/>
</dbReference>
<evidence type="ECO:0000256" key="5">
    <source>
        <dbReference type="ARBA" id="ARBA00023014"/>
    </source>
</evidence>
<dbReference type="SFLD" id="SFLDS00029">
    <property type="entry name" value="Radical_SAM"/>
    <property type="match status" value="1"/>
</dbReference>
<dbReference type="AlphaFoldDB" id="A0A3P3XHP0"/>
<name>A0A3P3XHP0_9SPIR</name>
<proteinExistence type="predicted"/>
<dbReference type="EMBL" id="FWDM01000014">
    <property type="protein sequence ID" value="SLM11960.1"/>
    <property type="molecule type" value="Genomic_DNA"/>
</dbReference>
<dbReference type="GO" id="GO:0006783">
    <property type="term" value="P:heme biosynthetic process"/>
    <property type="evidence" value="ECO:0007669"/>
    <property type="project" value="TreeGrafter"/>
</dbReference>
<evidence type="ECO:0000256" key="4">
    <source>
        <dbReference type="ARBA" id="ARBA00023004"/>
    </source>
</evidence>
<sequence length="458" mass="49852">MSLRIGRSGLVGRASASFPIPGSPEGTGTDLAWIDDFWSKAGEHIFCREDDGALILPPNRVYKVNATAASLIAYLKRGGKVAKLKLPSAEAQRDTALFFGDLASLYRGDEPVNGTVSAETYSFSFTRLPVLGEIALTYRCNNACRFCYAGCGLTKSLTPFLTRRPARPTADYKHIIDIFADEAQIPFFSFTGGEPTLRSDLEELIAYAQQKKLITNLVTNGTLIDAARAHALKEAGLGSAQVSIEGPSADIHDNLAGRPGAFTETLAGIKALQEAKIPTQTNTTITRANLAVIHQMPAYLASIGIHRFAMNLFIPTILGEEADRLFVSYEEIGPYVDAVAKEAKKLGMTFFWYSPTPFCNYNPIARGHGNKSCAAADGLLSVAPDGSVLPCSSWDEPIGNLFSQSFRDLWFSEAARFYKEKRFAPAPCTSCESFVACQGACPLYWRYTHSEPSGFKKT</sequence>
<dbReference type="CDD" id="cd01335">
    <property type="entry name" value="Radical_SAM"/>
    <property type="match status" value="1"/>
</dbReference>
<accession>A0A3P3XHP0</accession>
<dbReference type="SFLD" id="SFLDG01386">
    <property type="entry name" value="main_SPASM_domain-containing"/>
    <property type="match status" value="1"/>
</dbReference>
<reference evidence="7" key="1">
    <citation type="submission" date="2017-02" db="EMBL/GenBank/DDBJ databases">
        <authorList>
            <person name="Regsiter A."/>
            <person name="William W."/>
        </authorList>
    </citation>
    <scope>NUCLEOTIDE SEQUENCE</scope>
    <source>
        <strain evidence="7">Bib</strain>
    </source>
</reference>
<dbReference type="GO" id="GO:0046872">
    <property type="term" value="F:metal ion binding"/>
    <property type="evidence" value="ECO:0007669"/>
    <property type="project" value="UniProtKB-KW"/>
</dbReference>
<dbReference type="InterPro" id="IPR050377">
    <property type="entry name" value="Radical_SAM_PqqE_MftC-like"/>
</dbReference>
<keyword evidence="3" id="KW-0479">Metal-binding</keyword>
<keyword evidence="2" id="KW-0949">S-adenosyl-L-methionine</keyword>
<evidence type="ECO:0000313" key="7">
    <source>
        <dbReference type="EMBL" id="SLM11960.1"/>
    </source>
</evidence>
<comment type="cofactor">
    <cofactor evidence="1">
        <name>[4Fe-4S] cluster</name>
        <dbReference type="ChEBI" id="CHEBI:49883"/>
    </cofactor>
</comment>
<dbReference type="Pfam" id="PF04055">
    <property type="entry name" value="Radical_SAM"/>
    <property type="match status" value="1"/>
</dbReference>